<evidence type="ECO:0000313" key="1">
    <source>
        <dbReference type="EMBL" id="JAH74679.1"/>
    </source>
</evidence>
<dbReference type="EMBL" id="GBXM01033898">
    <property type="protein sequence ID" value="JAH74679.1"/>
    <property type="molecule type" value="Transcribed_RNA"/>
</dbReference>
<organism evidence="1">
    <name type="scientific">Anguilla anguilla</name>
    <name type="common">European freshwater eel</name>
    <name type="synonym">Muraena anguilla</name>
    <dbReference type="NCBI Taxonomy" id="7936"/>
    <lineage>
        <taxon>Eukaryota</taxon>
        <taxon>Metazoa</taxon>
        <taxon>Chordata</taxon>
        <taxon>Craniata</taxon>
        <taxon>Vertebrata</taxon>
        <taxon>Euteleostomi</taxon>
        <taxon>Actinopterygii</taxon>
        <taxon>Neopterygii</taxon>
        <taxon>Teleostei</taxon>
        <taxon>Anguilliformes</taxon>
        <taxon>Anguillidae</taxon>
        <taxon>Anguilla</taxon>
    </lineage>
</organism>
<dbReference type="AlphaFoldDB" id="A0A0E9V985"/>
<sequence length="57" mass="6520">MSRPACPIHCKGNVVGNFLSFGVHFTAASIRWRCHLNYCTLHFAKRSVLLWKNAPVY</sequence>
<protein>
    <submittedName>
        <fullName evidence="1">Uncharacterized protein</fullName>
    </submittedName>
</protein>
<reference evidence="1" key="1">
    <citation type="submission" date="2014-11" db="EMBL/GenBank/DDBJ databases">
        <authorList>
            <person name="Amaro Gonzalez C."/>
        </authorList>
    </citation>
    <scope>NUCLEOTIDE SEQUENCE</scope>
</reference>
<name>A0A0E9V985_ANGAN</name>
<proteinExistence type="predicted"/>
<reference evidence="1" key="2">
    <citation type="journal article" date="2015" name="Fish Shellfish Immunol.">
        <title>Early steps in the European eel (Anguilla anguilla)-Vibrio vulnificus interaction in the gills: Role of the RtxA13 toxin.</title>
        <authorList>
            <person name="Callol A."/>
            <person name="Pajuelo D."/>
            <person name="Ebbesson L."/>
            <person name="Teles M."/>
            <person name="MacKenzie S."/>
            <person name="Amaro C."/>
        </authorList>
    </citation>
    <scope>NUCLEOTIDE SEQUENCE</scope>
</reference>
<accession>A0A0E9V985</accession>